<dbReference type="Gene3D" id="2.30.29.30">
    <property type="entry name" value="Pleckstrin-homology domain (PH domain)/Phosphotyrosine-binding domain (PTB)"/>
    <property type="match status" value="1"/>
</dbReference>
<dbReference type="InterPro" id="IPR029023">
    <property type="entry name" value="Tensin_phosphatase"/>
</dbReference>
<dbReference type="GO" id="GO:0005925">
    <property type="term" value="C:focal adhesion"/>
    <property type="evidence" value="ECO:0007669"/>
    <property type="project" value="UniProtKB-SubCell"/>
</dbReference>
<dbReference type="PROSITE" id="PS50001">
    <property type="entry name" value="SH2"/>
    <property type="match status" value="1"/>
</dbReference>
<dbReference type="Pfam" id="PF08416">
    <property type="entry name" value="PTB"/>
    <property type="match status" value="1"/>
</dbReference>
<evidence type="ECO:0000259" key="12">
    <source>
        <dbReference type="PROSITE" id="PS51182"/>
    </source>
</evidence>
<dbReference type="SUPFAM" id="SSF52799">
    <property type="entry name" value="(Phosphotyrosine protein) phosphatases II"/>
    <property type="match status" value="1"/>
</dbReference>
<dbReference type="CDD" id="cd14562">
    <property type="entry name" value="PTP_tensin-2"/>
    <property type="match status" value="1"/>
</dbReference>
<evidence type="ECO:0000259" key="10">
    <source>
        <dbReference type="PROSITE" id="PS50001"/>
    </source>
</evidence>
<evidence type="ECO:0000256" key="2">
    <source>
        <dbReference type="ARBA" id="ARBA00007881"/>
    </source>
</evidence>
<dbReference type="PROSITE" id="PS51181">
    <property type="entry name" value="PPASE_TENSIN"/>
    <property type="match status" value="1"/>
</dbReference>
<organism evidence="13 14">
    <name type="scientific">Cyprinus carpio</name>
    <name type="common">Common carp</name>
    <dbReference type="NCBI Taxonomy" id="7962"/>
    <lineage>
        <taxon>Eukaryota</taxon>
        <taxon>Metazoa</taxon>
        <taxon>Chordata</taxon>
        <taxon>Craniata</taxon>
        <taxon>Vertebrata</taxon>
        <taxon>Euteleostomi</taxon>
        <taxon>Actinopterygii</taxon>
        <taxon>Neopterygii</taxon>
        <taxon>Teleostei</taxon>
        <taxon>Ostariophysi</taxon>
        <taxon>Cypriniformes</taxon>
        <taxon>Cyprinidae</taxon>
        <taxon>Cyprininae</taxon>
        <taxon>Cyprinus</taxon>
    </lineage>
</organism>
<feature type="domain" description="SH2" evidence="10">
    <location>
        <begin position="723"/>
        <end position="832"/>
    </location>
</feature>
<feature type="compositionally biased region" description="Polar residues" evidence="9">
    <location>
        <begin position="663"/>
        <end position="685"/>
    </location>
</feature>
<keyword evidence="5" id="KW-0904">Protein phosphatase</keyword>
<feature type="region of interest" description="Disordered" evidence="9">
    <location>
        <begin position="601"/>
        <end position="685"/>
    </location>
</feature>
<dbReference type="PANTHER" id="PTHR45734:SF1">
    <property type="entry name" value="TENSIN-2"/>
    <property type="match status" value="1"/>
</dbReference>
<dbReference type="GO" id="GO:0004725">
    <property type="term" value="F:protein tyrosine phosphatase activity"/>
    <property type="evidence" value="ECO:0007669"/>
    <property type="project" value="TreeGrafter"/>
</dbReference>
<feature type="domain" description="Phosphatase tensin-type" evidence="11">
    <location>
        <begin position="26"/>
        <end position="198"/>
    </location>
</feature>
<comment type="subcellular location">
    <subcellularLocation>
        <location evidence="1">Cell junction</location>
        <location evidence="1">Focal adhesion</location>
    </subcellularLocation>
</comment>
<dbReference type="PANTHER" id="PTHR45734">
    <property type="entry name" value="TENSIN"/>
    <property type="match status" value="1"/>
</dbReference>
<evidence type="ECO:0000256" key="4">
    <source>
        <dbReference type="ARBA" id="ARBA00022801"/>
    </source>
</evidence>
<dbReference type="InterPro" id="IPR000980">
    <property type="entry name" value="SH2"/>
</dbReference>
<dbReference type="InterPro" id="IPR033929">
    <property type="entry name" value="Tensin_PTB"/>
</dbReference>
<dbReference type="InterPro" id="IPR051484">
    <property type="entry name" value="Tensin_PTEN_phosphatase"/>
</dbReference>
<dbReference type="Gene3D" id="3.30.505.10">
    <property type="entry name" value="SH2 domain"/>
    <property type="match status" value="1"/>
</dbReference>
<dbReference type="InterPro" id="IPR036860">
    <property type="entry name" value="SH2_dom_sf"/>
</dbReference>
<name>A0A8C2HL29_CYPCA</name>
<keyword evidence="6" id="KW-0965">Cell junction</keyword>
<dbReference type="SUPFAM" id="SSF49562">
    <property type="entry name" value="C2 domain (Calcium/lipid-binding domain, CaLB)"/>
    <property type="match status" value="1"/>
</dbReference>
<proteinExistence type="inferred from homology"/>
<evidence type="ECO:0000256" key="6">
    <source>
        <dbReference type="ARBA" id="ARBA00022949"/>
    </source>
</evidence>
<dbReference type="Pfam" id="PF00017">
    <property type="entry name" value="SH2"/>
    <property type="match status" value="1"/>
</dbReference>
<evidence type="ECO:0000256" key="9">
    <source>
        <dbReference type="SAM" id="MobiDB-lite"/>
    </source>
</evidence>
<dbReference type="SMART" id="SM00404">
    <property type="entry name" value="PTPc_motif"/>
    <property type="match status" value="1"/>
</dbReference>
<feature type="compositionally biased region" description="Polar residues" evidence="9">
    <location>
        <begin position="389"/>
        <end position="403"/>
    </location>
</feature>
<dbReference type="Pfam" id="PF22785">
    <property type="entry name" value="Tc-R-P"/>
    <property type="match status" value="1"/>
</dbReference>
<dbReference type="AlphaFoldDB" id="A0A8C2HL29"/>
<dbReference type="InterPro" id="IPR035012">
    <property type="entry name" value="Tensin-like_SH2"/>
</dbReference>
<dbReference type="InterPro" id="IPR029021">
    <property type="entry name" value="Prot-tyrosine_phosphatase-like"/>
</dbReference>
<dbReference type="InterPro" id="IPR003595">
    <property type="entry name" value="Tyr_Pase_cat"/>
</dbReference>
<dbReference type="Gene3D" id="3.90.190.10">
    <property type="entry name" value="Protein tyrosine phosphatase superfamily"/>
    <property type="match status" value="1"/>
</dbReference>
<dbReference type="InterPro" id="IPR014020">
    <property type="entry name" value="Tensin_C2-dom"/>
</dbReference>
<dbReference type="Ensembl" id="ENSCCRT00020058078.1">
    <property type="protein sequence ID" value="ENSCCRP00020053221.1"/>
    <property type="gene ID" value="ENSCCRG00020023805.1"/>
</dbReference>
<evidence type="ECO:0000256" key="3">
    <source>
        <dbReference type="ARBA" id="ARBA00022553"/>
    </source>
</evidence>
<dbReference type="InterPro" id="IPR011993">
    <property type="entry name" value="PH-like_dom_sf"/>
</dbReference>
<dbReference type="SUPFAM" id="SSF55550">
    <property type="entry name" value="SH2 domain"/>
    <property type="match status" value="1"/>
</dbReference>
<dbReference type="Pfam" id="PF10409">
    <property type="entry name" value="PTEN_C2"/>
    <property type="match status" value="1"/>
</dbReference>
<dbReference type="InterPro" id="IPR035892">
    <property type="entry name" value="C2_domain_sf"/>
</dbReference>
<evidence type="ECO:0000256" key="8">
    <source>
        <dbReference type="PROSITE-ProRule" id="PRU00191"/>
    </source>
</evidence>
<evidence type="ECO:0000256" key="1">
    <source>
        <dbReference type="ARBA" id="ARBA00004246"/>
    </source>
</evidence>
<dbReference type="FunFam" id="3.30.505.10:FF:000002">
    <property type="entry name" value="Tensin 1"/>
    <property type="match status" value="1"/>
</dbReference>
<keyword evidence="7 8" id="KW-0727">SH2 domain</keyword>
<dbReference type="SUPFAM" id="SSF50729">
    <property type="entry name" value="PH domain-like"/>
    <property type="match status" value="1"/>
</dbReference>
<evidence type="ECO:0000256" key="7">
    <source>
        <dbReference type="ARBA" id="ARBA00022999"/>
    </source>
</evidence>
<dbReference type="CDD" id="cd09927">
    <property type="entry name" value="SH2_Tensin_like"/>
    <property type="match status" value="1"/>
</dbReference>
<feature type="compositionally biased region" description="Basic and acidic residues" evidence="9">
    <location>
        <begin position="456"/>
        <end position="466"/>
    </location>
</feature>
<evidence type="ECO:0000313" key="13">
    <source>
        <dbReference type="Ensembl" id="ENSCCRP00020053221.1"/>
    </source>
</evidence>
<dbReference type="Proteomes" id="UP000694701">
    <property type="component" value="Unplaced"/>
</dbReference>
<dbReference type="Gene3D" id="2.60.40.1110">
    <property type="match status" value="1"/>
</dbReference>
<dbReference type="PROSITE" id="PS51182">
    <property type="entry name" value="C2_TENSIN"/>
    <property type="match status" value="1"/>
</dbReference>
<feature type="region of interest" description="Disordered" evidence="9">
    <location>
        <begin position="562"/>
        <end position="588"/>
    </location>
</feature>
<protein>
    <submittedName>
        <fullName evidence="13">Tensin 2a</fullName>
    </submittedName>
</protein>
<dbReference type="SMART" id="SM01326">
    <property type="entry name" value="PTEN_C2"/>
    <property type="match status" value="1"/>
</dbReference>
<dbReference type="CDD" id="cd01213">
    <property type="entry name" value="PTB_tensin"/>
    <property type="match status" value="1"/>
</dbReference>
<dbReference type="InterPro" id="IPR006020">
    <property type="entry name" value="PTB/PI_dom"/>
</dbReference>
<feature type="domain" description="C2 tensin-type" evidence="12">
    <location>
        <begin position="203"/>
        <end position="322"/>
    </location>
</feature>
<dbReference type="FunFam" id="2.30.29.30:FF:000039">
    <property type="entry name" value="Tensin 1"/>
    <property type="match status" value="1"/>
</dbReference>
<dbReference type="FunFam" id="3.90.190.10:FF:000010">
    <property type="entry name" value="tensin-1 isoform X2"/>
    <property type="match status" value="1"/>
</dbReference>
<evidence type="ECO:0000256" key="5">
    <source>
        <dbReference type="ARBA" id="ARBA00022912"/>
    </source>
</evidence>
<dbReference type="SMART" id="SM00462">
    <property type="entry name" value="PTB"/>
    <property type="match status" value="1"/>
</dbReference>
<keyword evidence="3" id="KW-0597">Phosphoprotein</keyword>
<comment type="similarity">
    <text evidence="2">Belongs to the PTEN phosphatase protein family.</text>
</comment>
<dbReference type="InterPro" id="IPR013625">
    <property type="entry name" value="PTB"/>
</dbReference>
<feature type="compositionally biased region" description="Polar residues" evidence="9">
    <location>
        <begin position="411"/>
        <end position="422"/>
    </location>
</feature>
<evidence type="ECO:0000259" key="11">
    <source>
        <dbReference type="PROSITE" id="PS51181"/>
    </source>
</evidence>
<accession>A0A8C2HL29</accession>
<feature type="region of interest" description="Disordered" evidence="9">
    <location>
        <begin position="384"/>
        <end position="480"/>
    </location>
</feature>
<evidence type="ECO:0000313" key="14">
    <source>
        <dbReference type="Proteomes" id="UP000694701"/>
    </source>
</evidence>
<feature type="compositionally biased region" description="Low complexity" evidence="9">
    <location>
        <begin position="613"/>
        <end position="628"/>
    </location>
</feature>
<sequence>LICVTARAAPPPQLSLRSFSVDRVMDRVMERQYDFDLTYITERIISVFFPPLLEEQRYRLNLREVASMLKSKHQDKFLLFNLSERRHDITRLNPKVHDFGWPDMHAPPLDKICAMCKAMENWLNSDPQHVVVLHCKGNKGKTGVIIAAYMHYSKISAGADQALSTLAMRKFCEDKVSPSLQPSQNRYIYYFGGLLSGAIKMNSSPLFLHQVLIPTIPNFQEDGGFFPFLKIYQSMQLVYTSGIYRRLIVTIEPALLLKGDIMVKCYHRRVQSAERDSVFRLQFHTCTIHGAQLWFGKGELDEACSDDRFPSDATVEFVFSSGPEKIKGRVSQRNDPAVSVDYNTNDPVVRWDSYENFNQRHQDSLEDIAHTRGPLDGSLYAQVKKRQAAGSTSLPSTNGSPARSSEERPSQLLSVSTDSGHSSVPPDRLDEPTRQAPPTQQEREELERLLGGIEGDGGRDRDRETAILDDGDSLPPERTGSLRLGRSCSCRVGYRSQRCAEPRCDGLHHLSNGYCLDRPTTTNGPTGAPSPGMPSVIGLYCPGADSIGWRSHISHGYLRRTHRDPHAPCSTPSDISGPPTPVHTSMPGFATLGRKLMLGSETSLPAGHSMDGSPSSTPTFPISPACCNPSPPPGSNSGCPAASVPQPPLPEKRHQSGLPGSPNGRSGTLRASMSHQPSGQHHVTFSPSVGELTLPAGQGEVGVEGEMGSNVSVKFVQDSSRFWYKPGISREQAIAALKEKEPGAFLIRDSNSFQGAYGLALKVASPPPNVSNHSSKGDPLEQLVRHFLIETGPRGVKIKGCQNEPYFGSLSALVYQHSITPISLPCALRIPEKDLIGEFVEVQPVSNMSTAADLLKLGAACNVLYLNSVETESLTGPQAIAKATGASMSRSPRPSATVVHFKVSVQGITLTDSQRRMFFRRHYPINSVTFSSVDPQDRRWTNSDSTTSKVFGFVAKKPGSVAENVCHLFAELDPEQPATAIVNFINKVMLAPQRR</sequence>
<dbReference type="SMART" id="SM00252">
    <property type="entry name" value="SH2"/>
    <property type="match status" value="1"/>
</dbReference>
<reference evidence="13" key="1">
    <citation type="submission" date="2025-08" db="UniProtKB">
        <authorList>
            <consortium name="Ensembl"/>
        </authorList>
    </citation>
    <scope>IDENTIFICATION</scope>
</reference>
<keyword evidence="4" id="KW-0378">Hydrolase</keyword>